<dbReference type="NCBIfam" id="TIGR00311">
    <property type="entry name" value="aIF-2beta"/>
    <property type="match status" value="1"/>
</dbReference>
<protein>
    <recommendedName>
        <fullName evidence="4 9">Translation initiation factor 2 subunit beta</fullName>
    </recommendedName>
    <alternativeName>
        <fullName evidence="7 9">aIF2-beta</fullName>
    </alternativeName>
    <alternativeName>
        <fullName evidence="8 9">eIF-2-beta</fullName>
    </alternativeName>
</protein>
<evidence type="ECO:0000256" key="2">
    <source>
        <dbReference type="ARBA" id="ARBA00010397"/>
    </source>
</evidence>
<dbReference type="NCBIfam" id="NF003067">
    <property type="entry name" value="PRK03988.1"/>
    <property type="match status" value="1"/>
</dbReference>
<comment type="similarity">
    <text evidence="2 9">Belongs to the eIF-2-beta/eIF-5 family.</text>
</comment>
<dbReference type="Pfam" id="PF01873">
    <property type="entry name" value="eIF-5_eIF-2B"/>
    <property type="match status" value="1"/>
</dbReference>
<evidence type="ECO:0000256" key="5">
    <source>
        <dbReference type="ARBA" id="ARBA00022540"/>
    </source>
</evidence>
<dbReference type="InterPro" id="IPR045196">
    <property type="entry name" value="IF2/IF5"/>
</dbReference>
<dbReference type="PANTHER" id="PTHR23001">
    <property type="entry name" value="EUKARYOTIC TRANSLATION INITIATION FACTOR"/>
    <property type="match status" value="1"/>
</dbReference>
<proteinExistence type="inferred from homology"/>
<evidence type="ECO:0000256" key="1">
    <source>
        <dbReference type="ARBA" id="ARBA00003323"/>
    </source>
</evidence>
<keyword evidence="5 9" id="KW-0396">Initiation factor</keyword>
<comment type="subunit">
    <text evidence="3 9">Heterotrimer composed of an alpha, a beta and a gamma chain.</text>
</comment>
<accession>A0A7J3V062</accession>
<dbReference type="SUPFAM" id="SSF100966">
    <property type="entry name" value="Translation initiation factor 2 beta, aIF2beta, N-terminal domain"/>
    <property type="match status" value="1"/>
</dbReference>
<dbReference type="PANTHER" id="PTHR23001:SF3">
    <property type="entry name" value="EUKARYOTIC TRANSLATION INITIATION FACTOR 2 SUBUNIT 2"/>
    <property type="match status" value="1"/>
</dbReference>
<dbReference type="EMBL" id="DRVT01000018">
    <property type="protein sequence ID" value="HHI48880.1"/>
    <property type="molecule type" value="Genomic_DNA"/>
</dbReference>
<reference evidence="11" key="1">
    <citation type="journal article" date="2020" name="mSystems">
        <title>Genome- and Community-Level Interaction Insights into Carbon Utilization and Element Cycling Functions of Hydrothermarchaeota in Hydrothermal Sediment.</title>
        <authorList>
            <person name="Zhou Z."/>
            <person name="Liu Y."/>
            <person name="Xu W."/>
            <person name="Pan J."/>
            <person name="Luo Z.H."/>
            <person name="Li M."/>
        </authorList>
    </citation>
    <scope>NUCLEOTIDE SEQUENCE [LARGE SCALE GENOMIC DNA]</scope>
    <source>
        <strain evidence="11">SpSt-1038</strain>
    </source>
</reference>
<dbReference type="FunFam" id="3.30.30.170:FF:000001">
    <property type="entry name" value="Eukaryotic translation initiation factor 2 subunit"/>
    <property type="match status" value="1"/>
</dbReference>
<sequence>MVAMSYDYEALLQRGFSKIPEKVFKSTKYETPKADVAVIGSKTVINNFKEIASRLNRTPNHVLKFIVRELATSGTMEDARASLNGKFSKEVIDDLIVRYIKAYVLCSSCNKPDTKLVKEGRLTFIVCEVCGAKNPAKTLI</sequence>
<dbReference type="SUPFAM" id="SSF75689">
    <property type="entry name" value="Zinc-binding domain of translation initiation factor 2 beta"/>
    <property type="match status" value="1"/>
</dbReference>
<evidence type="ECO:0000256" key="7">
    <source>
        <dbReference type="ARBA" id="ARBA00031466"/>
    </source>
</evidence>
<dbReference type="InterPro" id="IPR004458">
    <property type="entry name" value="TIF2_bsu_arc"/>
</dbReference>
<organism evidence="11">
    <name type="scientific">Candidatus Methanosuratincola petrocarbonis</name>
    <name type="common">ex Vanwonterghem et al. 2016</name>
    <dbReference type="NCBI Taxonomy" id="1867261"/>
    <lineage>
        <taxon>Archaea</taxon>
        <taxon>Thermoproteota</taxon>
        <taxon>Methanosuratincolia</taxon>
        <taxon>Candidatus Methanomethylicales</taxon>
        <taxon>Candidatus Methanomethylicaceae</taxon>
        <taxon>Candidatus Methanosuratincola (ex Vanwonterghem et al. 2016)</taxon>
    </lineage>
</organism>
<evidence type="ECO:0000259" key="10">
    <source>
        <dbReference type="SMART" id="SM00653"/>
    </source>
</evidence>
<evidence type="ECO:0000256" key="6">
    <source>
        <dbReference type="ARBA" id="ARBA00022917"/>
    </source>
</evidence>
<evidence type="ECO:0000256" key="4">
    <source>
        <dbReference type="ARBA" id="ARBA00022314"/>
    </source>
</evidence>
<dbReference type="GO" id="GO:0003743">
    <property type="term" value="F:translation initiation factor activity"/>
    <property type="evidence" value="ECO:0007669"/>
    <property type="project" value="UniProtKB-UniRule"/>
</dbReference>
<evidence type="ECO:0000256" key="8">
    <source>
        <dbReference type="ARBA" id="ARBA00032408"/>
    </source>
</evidence>
<comment type="caution">
    <text evidence="11">The sequence shown here is derived from an EMBL/GenBank/DDBJ whole genome shotgun (WGS) entry which is preliminary data.</text>
</comment>
<dbReference type="SMART" id="SM00653">
    <property type="entry name" value="eIF2B_5"/>
    <property type="match status" value="1"/>
</dbReference>
<dbReference type="AlphaFoldDB" id="A0A7J3V062"/>
<feature type="domain" description="Translation initiation factor IF2/IF5" evidence="10">
    <location>
        <begin position="26"/>
        <end position="133"/>
    </location>
</feature>
<dbReference type="InterPro" id="IPR016189">
    <property type="entry name" value="Transl_init_fac_IF2/IF5_N"/>
</dbReference>
<evidence type="ECO:0000256" key="9">
    <source>
        <dbReference type="HAMAP-Rule" id="MF_00232"/>
    </source>
</evidence>
<evidence type="ECO:0000313" key="11">
    <source>
        <dbReference type="EMBL" id="HHI48880.1"/>
    </source>
</evidence>
<gene>
    <name evidence="9" type="primary">eif2b</name>
    <name evidence="11" type="ORF">ENL91_01765</name>
</gene>
<keyword evidence="6 9" id="KW-0648">Protein biosynthesis</keyword>
<name>A0A7J3V062_9CREN</name>
<dbReference type="InterPro" id="IPR016190">
    <property type="entry name" value="Transl_init_fac_IF2/IF5_Zn-bd"/>
</dbReference>
<dbReference type="InterPro" id="IPR002735">
    <property type="entry name" value="Transl_init_fac_IF2/IF5_dom"/>
</dbReference>
<comment type="function">
    <text evidence="1 9">eIF-2 functions in the early steps of protein synthesis by forming a ternary complex with GTP and initiator tRNA.</text>
</comment>
<evidence type="ECO:0000256" key="3">
    <source>
        <dbReference type="ARBA" id="ARBA00011243"/>
    </source>
</evidence>
<dbReference type="Gene3D" id="3.30.30.170">
    <property type="match status" value="1"/>
</dbReference>
<dbReference type="HAMAP" id="MF_00232">
    <property type="entry name" value="eIF_2_beta"/>
    <property type="match status" value="1"/>
</dbReference>